<keyword evidence="1" id="KW-0472">Membrane</keyword>
<sequence>MSLVELRVISIVYLSALIPLFILYKLYRSKKLKQSNINIYIFSFILCALSWEIWFTYGLVDGDPVDLRRSEILNLYIPKHLNWVLNSMADAGTVTLGGLFLSSKITGIKLYNWSWLYFSIFFLWCITQNLFVEVFLYFDQLSIDKKLSWAPFAPTGPWINPLLFEINGRTIHLQSQLPWVITAPILIQVSIYFNRLENSSYN</sequence>
<evidence type="ECO:0000313" key="2">
    <source>
        <dbReference type="EMBL" id="MBA4724305.1"/>
    </source>
</evidence>
<dbReference type="Proteomes" id="UP000585327">
    <property type="component" value="Unassembled WGS sequence"/>
</dbReference>
<dbReference type="AlphaFoldDB" id="A0A838YY70"/>
<evidence type="ECO:0000313" key="3">
    <source>
        <dbReference type="Proteomes" id="UP000585327"/>
    </source>
</evidence>
<organism evidence="2 3">
    <name type="scientific">SAR86 cluster bacterium</name>
    <dbReference type="NCBI Taxonomy" id="2030880"/>
    <lineage>
        <taxon>Bacteria</taxon>
        <taxon>Pseudomonadati</taxon>
        <taxon>Pseudomonadota</taxon>
        <taxon>Gammaproteobacteria</taxon>
        <taxon>SAR86 cluster</taxon>
    </lineage>
</organism>
<comment type="caution">
    <text evidence="2">The sequence shown here is derived from an EMBL/GenBank/DDBJ whole genome shotgun (WGS) entry which is preliminary data.</text>
</comment>
<evidence type="ECO:0008006" key="4">
    <source>
        <dbReference type="Google" id="ProtNLM"/>
    </source>
</evidence>
<reference evidence="2 3" key="1">
    <citation type="submission" date="2020-06" db="EMBL/GenBank/DDBJ databases">
        <title>Dysbiosis in marine aquaculture revealed through microbiome analysis: reverse ecology for environmental sustainability.</title>
        <authorList>
            <person name="Haro-Moreno J.M."/>
            <person name="Coutinho F.H."/>
            <person name="Zaragoza-Solas A."/>
            <person name="Picazo A."/>
            <person name="Almagro-Moreno S."/>
            <person name="Lopez-Perez M."/>
        </authorList>
    </citation>
    <scope>NUCLEOTIDE SEQUENCE [LARGE SCALE GENOMIC DNA]</scope>
    <source>
        <strain evidence="2">MCMED-G42</strain>
    </source>
</reference>
<evidence type="ECO:0000256" key="1">
    <source>
        <dbReference type="SAM" id="Phobius"/>
    </source>
</evidence>
<proteinExistence type="predicted"/>
<feature type="transmembrane region" description="Helical" evidence="1">
    <location>
        <begin position="113"/>
        <end position="138"/>
    </location>
</feature>
<feature type="transmembrane region" description="Helical" evidence="1">
    <location>
        <begin position="6"/>
        <end position="27"/>
    </location>
</feature>
<keyword evidence="1" id="KW-1133">Transmembrane helix</keyword>
<keyword evidence="1" id="KW-0812">Transmembrane</keyword>
<name>A0A838YY70_9GAMM</name>
<protein>
    <recommendedName>
        <fullName evidence="4">Lycopene cyclase domain-containing protein</fullName>
    </recommendedName>
</protein>
<gene>
    <name evidence="2" type="ORF">H2021_03700</name>
</gene>
<feature type="transmembrane region" description="Helical" evidence="1">
    <location>
        <begin position="39"/>
        <end position="60"/>
    </location>
</feature>
<feature type="transmembrane region" description="Helical" evidence="1">
    <location>
        <begin position="80"/>
        <end position="101"/>
    </location>
</feature>
<accession>A0A838YY70</accession>
<dbReference type="EMBL" id="JACETM010000042">
    <property type="protein sequence ID" value="MBA4724305.1"/>
    <property type="molecule type" value="Genomic_DNA"/>
</dbReference>